<feature type="region of interest" description="Disordered" evidence="1">
    <location>
        <begin position="182"/>
        <end position="390"/>
    </location>
</feature>
<reference evidence="3" key="1">
    <citation type="journal article" date="2016" name="Genome Announc.">
        <title>Genome sequence of Ustilaginoidea virens IPU010, a rice pathogenic fungus causing false smut.</title>
        <authorList>
            <person name="Kumagai T."/>
            <person name="Ishii T."/>
            <person name="Terai G."/>
            <person name="Umemura M."/>
            <person name="Machida M."/>
            <person name="Asai K."/>
        </authorList>
    </citation>
    <scope>NUCLEOTIDE SEQUENCE [LARGE SCALE GENOMIC DNA]</scope>
    <source>
        <strain evidence="3">IPU010</strain>
    </source>
</reference>
<dbReference type="InterPro" id="IPR018562">
    <property type="entry name" value="ARS-binding_2"/>
</dbReference>
<organism evidence="2 3">
    <name type="scientific">Ustilaginoidea virens</name>
    <name type="common">Rice false smut fungus</name>
    <name type="synonym">Villosiclava virens</name>
    <dbReference type="NCBI Taxonomy" id="1159556"/>
    <lineage>
        <taxon>Eukaryota</taxon>
        <taxon>Fungi</taxon>
        <taxon>Dikarya</taxon>
        <taxon>Ascomycota</taxon>
        <taxon>Pezizomycotina</taxon>
        <taxon>Sordariomycetes</taxon>
        <taxon>Hypocreomycetidae</taxon>
        <taxon>Hypocreales</taxon>
        <taxon>Clavicipitaceae</taxon>
        <taxon>Ustilaginoidea</taxon>
    </lineage>
</organism>
<dbReference type="GO" id="GO:0003688">
    <property type="term" value="F:DNA replication origin binding"/>
    <property type="evidence" value="ECO:0007669"/>
    <property type="project" value="TreeGrafter"/>
</dbReference>
<feature type="region of interest" description="Disordered" evidence="1">
    <location>
        <begin position="406"/>
        <end position="487"/>
    </location>
</feature>
<feature type="compositionally biased region" description="Polar residues" evidence="1">
    <location>
        <begin position="337"/>
        <end position="355"/>
    </location>
</feature>
<feature type="compositionally biased region" description="Low complexity" evidence="1">
    <location>
        <begin position="460"/>
        <end position="469"/>
    </location>
</feature>
<gene>
    <name evidence="2" type="ORF">UVI_02000100</name>
</gene>
<evidence type="ECO:0000313" key="3">
    <source>
        <dbReference type="Proteomes" id="UP000054053"/>
    </source>
</evidence>
<feature type="compositionally biased region" description="Low complexity" evidence="1">
    <location>
        <begin position="279"/>
        <end position="292"/>
    </location>
</feature>
<dbReference type="EMBL" id="BBTG02000001">
    <property type="protein sequence ID" value="GAO16227.1"/>
    <property type="molecule type" value="Genomic_DNA"/>
</dbReference>
<feature type="compositionally biased region" description="Pro residues" evidence="1">
    <location>
        <begin position="356"/>
        <end position="373"/>
    </location>
</feature>
<proteinExistence type="predicted"/>
<dbReference type="PANTHER" id="PTHR42048:SF1">
    <property type="entry name" value="ARS-BINDING PROTEIN 2"/>
    <property type="match status" value="1"/>
</dbReference>
<dbReference type="PANTHER" id="PTHR42048">
    <property type="entry name" value="ARS-BINDING PROTEIN 2"/>
    <property type="match status" value="1"/>
</dbReference>
<evidence type="ECO:0000313" key="2">
    <source>
        <dbReference type="EMBL" id="GAO16227.1"/>
    </source>
</evidence>
<protein>
    <recommendedName>
        <fullName evidence="4">ARS binding protein 2</fullName>
    </recommendedName>
</protein>
<feature type="compositionally biased region" description="Polar residues" evidence="1">
    <location>
        <begin position="253"/>
        <end position="273"/>
    </location>
</feature>
<sequence length="720" mass="79398">MDRQTTNGGLAMQSSAPGRYLFRPTLPDRRVTAPTIEDAYVHFILYCNPAIDVSSDTTLLREGFRTPPRSGGKVFDTFTIFELVRRFYNREIKTWTELTTTLGVEPPDPSRDESAQKIAQYGVRLKKWMNSMHVKAFFEYLIGVPNEYWTSIPKDPNPIAWAVRDGVAVEDDMALRALLPEIRPKRGRKRPEGDDAAAVSPAQRQRLSPPSALDEHRQARLSEPWSARADGGNNMDMGSSKTCGPHAAWTGNEPGQTPVSRWSQSAATPTTRGSFWDDALQPQPAATPPSTAKTSGHRRGAKNVSSAWKTVGQDPGTRPRGRPPIANRAPANGPDQHLQQPWTPTVETPGKSSFSLPPPTLPPPTLPPPPLPQSPHGHANGNQQPPPQQHLDQHFQHAYHQHISNGYGASADMNHTADPGPQMAYDAPRPATGARPSVSLQVPEPVGDPVRLATPPAPAPSSQLPPGQAKGAEAAGQYHPGDVDSKYQDGWRKFAKEATDAYEQGGGQSSGAKDSTLDDEDGELEDYYFEKMEDRTNVDVLVAYFTRSMVEADWRDVNGQPTKTVGLEESMAMVHAMLQTMHKTSTSPQAFLINLAALAGSTNLVTNRPKCTRLSEQDGQFTYKCEWEYRFGQVKGGFTFEQVVPASMWSRAKRKQPCPAPPPTANPVSADVESKQDDDLFSKEYWKKKYEALTIAMEDRDKHLTRLRDRVMSAIGRDFA</sequence>
<feature type="region of interest" description="Disordered" evidence="1">
    <location>
        <begin position="653"/>
        <end position="673"/>
    </location>
</feature>
<name>A0A1B5KYR2_USTVR</name>
<evidence type="ECO:0008006" key="4">
    <source>
        <dbReference type="Google" id="ProtNLM"/>
    </source>
</evidence>
<feature type="region of interest" description="Disordered" evidence="1">
    <location>
        <begin position="500"/>
        <end position="520"/>
    </location>
</feature>
<dbReference type="AlphaFoldDB" id="A0A1B5KYR2"/>
<comment type="caution">
    <text evidence="2">The sequence shown here is derived from an EMBL/GenBank/DDBJ whole genome shotgun (WGS) entry which is preliminary data.</text>
</comment>
<dbReference type="Pfam" id="PF09441">
    <property type="entry name" value="Abp2"/>
    <property type="match status" value="1"/>
</dbReference>
<accession>A0A1B5KYR2</accession>
<dbReference type="Proteomes" id="UP000054053">
    <property type="component" value="Unassembled WGS sequence"/>
</dbReference>
<evidence type="ECO:0000256" key="1">
    <source>
        <dbReference type="SAM" id="MobiDB-lite"/>
    </source>
</evidence>